<keyword evidence="1" id="KW-0472">Membrane</keyword>
<feature type="transmembrane region" description="Helical" evidence="1">
    <location>
        <begin position="20"/>
        <end position="37"/>
    </location>
</feature>
<dbReference type="Proteomes" id="UP000800035">
    <property type="component" value="Unassembled WGS sequence"/>
</dbReference>
<protein>
    <submittedName>
        <fullName evidence="2">Uncharacterized protein</fullName>
    </submittedName>
</protein>
<keyword evidence="3" id="KW-1185">Reference proteome</keyword>
<dbReference type="EMBL" id="ML977005">
    <property type="protein sequence ID" value="KAF1953222.1"/>
    <property type="molecule type" value="Genomic_DNA"/>
</dbReference>
<keyword evidence="1" id="KW-0812">Transmembrane</keyword>
<evidence type="ECO:0000313" key="2">
    <source>
        <dbReference type="EMBL" id="KAF1953222.1"/>
    </source>
</evidence>
<keyword evidence="1" id="KW-1133">Transmembrane helix</keyword>
<reference evidence="2" key="1">
    <citation type="journal article" date="2020" name="Stud. Mycol.">
        <title>101 Dothideomycetes genomes: a test case for predicting lifestyles and emergence of pathogens.</title>
        <authorList>
            <person name="Haridas S."/>
            <person name="Albert R."/>
            <person name="Binder M."/>
            <person name="Bloem J."/>
            <person name="Labutti K."/>
            <person name="Salamov A."/>
            <person name="Andreopoulos B."/>
            <person name="Baker S."/>
            <person name="Barry K."/>
            <person name="Bills G."/>
            <person name="Bluhm B."/>
            <person name="Cannon C."/>
            <person name="Castanera R."/>
            <person name="Culley D."/>
            <person name="Daum C."/>
            <person name="Ezra D."/>
            <person name="Gonzalez J."/>
            <person name="Henrissat B."/>
            <person name="Kuo A."/>
            <person name="Liang C."/>
            <person name="Lipzen A."/>
            <person name="Lutzoni F."/>
            <person name="Magnuson J."/>
            <person name="Mondo S."/>
            <person name="Nolan M."/>
            <person name="Ohm R."/>
            <person name="Pangilinan J."/>
            <person name="Park H.-J."/>
            <person name="Ramirez L."/>
            <person name="Alfaro M."/>
            <person name="Sun H."/>
            <person name="Tritt A."/>
            <person name="Yoshinaga Y."/>
            <person name="Zwiers L.-H."/>
            <person name="Turgeon B."/>
            <person name="Goodwin S."/>
            <person name="Spatafora J."/>
            <person name="Crous P."/>
            <person name="Grigoriev I."/>
        </authorList>
    </citation>
    <scope>NUCLEOTIDE SEQUENCE</scope>
    <source>
        <strain evidence="2">CBS 675.92</strain>
    </source>
</reference>
<name>A0A6A5TNF0_9PLEO</name>
<organism evidence="2 3">
    <name type="scientific">Byssothecium circinans</name>
    <dbReference type="NCBI Taxonomy" id="147558"/>
    <lineage>
        <taxon>Eukaryota</taxon>
        <taxon>Fungi</taxon>
        <taxon>Dikarya</taxon>
        <taxon>Ascomycota</taxon>
        <taxon>Pezizomycotina</taxon>
        <taxon>Dothideomycetes</taxon>
        <taxon>Pleosporomycetidae</taxon>
        <taxon>Pleosporales</taxon>
        <taxon>Massarineae</taxon>
        <taxon>Massarinaceae</taxon>
        <taxon>Byssothecium</taxon>
    </lineage>
</organism>
<gene>
    <name evidence="2" type="ORF">CC80DRAFT_494843</name>
</gene>
<evidence type="ECO:0000256" key="1">
    <source>
        <dbReference type="SAM" id="Phobius"/>
    </source>
</evidence>
<dbReference type="AlphaFoldDB" id="A0A6A5TNF0"/>
<proteinExistence type="predicted"/>
<sequence length="112" mass="13547">MSTLYRRAQLESPKVHIAPIFYVLYVFLLLLMLFFGIKRIIGPCPRFTIAHYIPNKVFTSWQPFRKRVERHAVRQEEMRREEERQMQERVWTMGERRYGRVFGTVEGRVGGR</sequence>
<evidence type="ECO:0000313" key="3">
    <source>
        <dbReference type="Proteomes" id="UP000800035"/>
    </source>
</evidence>
<accession>A0A6A5TNF0</accession>